<keyword evidence="3" id="KW-0997">Cell inner membrane</keyword>
<dbReference type="PANTHER" id="PTHR39579">
    <property type="entry name" value="INNER MEMBRANE PROTEIN YHCB"/>
    <property type="match status" value="1"/>
</dbReference>
<dbReference type="EMBL" id="QEQF01000001">
    <property type="protein sequence ID" value="RDF11651.1"/>
    <property type="molecule type" value="Genomic_DNA"/>
</dbReference>
<feature type="compositionally biased region" description="Basic and acidic residues" evidence="13">
    <location>
        <begin position="102"/>
        <end position="113"/>
    </location>
</feature>
<keyword evidence="2" id="KW-1003">Cell membrane</keyword>
<accession>A0A369ZU34</accession>
<protein>
    <recommendedName>
        <fullName evidence="11">Z-ring associated protein G</fullName>
    </recommendedName>
    <alternativeName>
        <fullName evidence="12">Cell division protein ZapG</fullName>
    </alternativeName>
</protein>
<dbReference type="GO" id="GO:0008360">
    <property type="term" value="P:regulation of cell shape"/>
    <property type="evidence" value="ECO:0007669"/>
    <property type="project" value="UniProtKB-KW"/>
</dbReference>
<name>A0A369ZU34_9PAST</name>
<keyword evidence="4" id="KW-0132">Cell division</keyword>
<evidence type="ECO:0000256" key="3">
    <source>
        <dbReference type="ARBA" id="ARBA00022519"/>
    </source>
</evidence>
<keyword evidence="6" id="KW-0133">Cell shape</keyword>
<organism evidence="15 16">
    <name type="scientific">Haemophilus paraphrohaemolyticus</name>
    <dbReference type="NCBI Taxonomy" id="736"/>
    <lineage>
        <taxon>Bacteria</taxon>
        <taxon>Pseudomonadati</taxon>
        <taxon>Pseudomonadota</taxon>
        <taxon>Gammaproteobacteria</taxon>
        <taxon>Pasteurellales</taxon>
        <taxon>Pasteurellaceae</taxon>
        <taxon>Haemophilus</taxon>
    </lineage>
</organism>
<evidence type="ECO:0000256" key="14">
    <source>
        <dbReference type="SAM" id="Phobius"/>
    </source>
</evidence>
<feature type="compositionally biased region" description="Polar residues" evidence="13">
    <location>
        <begin position="114"/>
        <end position="123"/>
    </location>
</feature>
<comment type="caution">
    <text evidence="15">The sequence shown here is derived from an EMBL/GenBank/DDBJ whole genome shotgun (WGS) entry which is preliminary data.</text>
</comment>
<evidence type="ECO:0000256" key="1">
    <source>
        <dbReference type="ARBA" id="ARBA00004377"/>
    </source>
</evidence>
<gene>
    <name evidence="15" type="ORF">DPV92_00250</name>
</gene>
<dbReference type="Pfam" id="PF06295">
    <property type="entry name" value="ZapG-like"/>
    <property type="match status" value="1"/>
</dbReference>
<comment type="subcellular location">
    <subcellularLocation>
        <location evidence="1">Cell inner membrane</location>
        <topology evidence="1">Single-pass membrane protein</topology>
    </subcellularLocation>
</comment>
<dbReference type="GO" id="GO:0051301">
    <property type="term" value="P:cell division"/>
    <property type="evidence" value="ECO:0007669"/>
    <property type="project" value="UniProtKB-KW"/>
</dbReference>
<keyword evidence="7 14" id="KW-1133">Transmembrane helix</keyword>
<evidence type="ECO:0000256" key="6">
    <source>
        <dbReference type="ARBA" id="ARBA00022960"/>
    </source>
</evidence>
<dbReference type="GO" id="GO:0005886">
    <property type="term" value="C:plasma membrane"/>
    <property type="evidence" value="ECO:0007669"/>
    <property type="project" value="UniProtKB-SubCell"/>
</dbReference>
<dbReference type="Proteomes" id="UP000253945">
    <property type="component" value="Unassembled WGS sequence"/>
</dbReference>
<keyword evidence="16" id="KW-1185">Reference proteome</keyword>
<keyword evidence="9" id="KW-0131">Cell cycle</keyword>
<proteinExistence type="inferred from homology"/>
<evidence type="ECO:0000256" key="5">
    <source>
        <dbReference type="ARBA" id="ARBA00022692"/>
    </source>
</evidence>
<reference evidence="15 16" key="1">
    <citation type="submission" date="2018-05" db="EMBL/GenBank/DDBJ databases">
        <title>Draft Genome Sequences for a Diverse set of 7 Haemophilus Species.</title>
        <authorList>
            <person name="Nichols M."/>
            <person name="Topaz N."/>
            <person name="Wang X."/>
            <person name="Wang X."/>
            <person name="Boxrud D."/>
        </authorList>
    </citation>
    <scope>NUCLEOTIDE SEQUENCE [LARGE SCALE GENOMIC DNA]</scope>
    <source>
        <strain evidence="15 16">C2014016342</strain>
    </source>
</reference>
<keyword evidence="5 14" id="KW-0812">Transmembrane</keyword>
<dbReference type="RefSeq" id="WP_111353065.1">
    <property type="nucleotide sequence ID" value="NZ_QEQF01000001.1"/>
</dbReference>
<evidence type="ECO:0000256" key="8">
    <source>
        <dbReference type="ARBA" id="ARBA00023136"/>
    </source>
</evidence>
<evidence type="ECO:0000313" key="16">
    <source>
        <dbReference type="Proteomes" id="UP000253945"/>
    </source>
</evidence>
<evidence type="ECO:0000313" key="15">
    <source>
        <dbReference type="EMBL" id="RDF11651.1"/>
    </source>
</evidence>
<dbReference type="PIRSF" id="PIRSF006318">
    <property type="entry name" value="YhcB"/>
    <property type="match status" value="1"/>
</dbReference>
<evidence type="ECO:0000256" key="2">
    <source>
        <dbReference type="ARBA" id="ARBA00022475"/>
    </source>
</evidence>
<evidence type="ECO:0000256" key="4">
    <source>
        <dbReference type="ARBA" id="ARBA00022618"/>
    </source>
</evidence>
<feature type="transmembrane region" description="Helical" evidence="14">
    <location>
        <begin position="6"/>
        <end position="26"/>
    </location>
</feature>
<evidence type="ECO:0000256" key="11">
    <source>
        <dbReference type="ARBA" id="ARBA00035703"/>
    </source>
</evidence>
<dbReference type="AlphaFoldDB" id="A0A369ZU34"/>
<evidence type="ECO:0000256" key="12">
    <source>
        <dbReference type="ARBA" id="ARBA00035727"/>
    </source>
</evidence>
<dbReference type="PANTHER" id="PTHR39579:SF1">
    <property type="entry name" value="INNER MEMBRANE PROTEIN YHCB"/>
    <property type="match status" value="1"/>
</dbReference>
<evidence type="ECO:0000256" key="13">
    <source>
        <dbReference type="SAM" id="MobiDB-lite"/>
    </source>
</evidence>
<evidence type="ECO:0000256" key="9">
    <source>
        <dbReference type="ARBA" id="ARBA00023306"/>
    </source>
</evidence>
<comment type="similarity">
    <text evidence="10">Belongs to the ZapG family.</text>
</comment>
<evidence type="ECO:0000256" key="7">
    <source>
        <dbReference type="ARBA" id="ARBA00022989"/>
    </source>
</evidence>
<keyword evidence="8 14" id="KW-0472">Membrane</keyword>
<dbReference type="InterPro" id="IPR009386">
    <property type="entry name" value="ZapG-like"/>
</dbReference>
<evidence type="ECO:0000256" key="10">
    <source>
        <dbReference type="ARBA" id="ARBA00035657"/>
    </source>
</evidence>
<sequence>MTEWTIAVWGALGAAFIVGIFIGVLVTRMASRNVQKHLQLQADLKTMQHKVDEQKLQLESHFAESAELLATLVTDYKKLYDHLANSSTELLPEEHQAEFFKLTTKEDQPRDYSESSSGLFKKQ</sequence>
<feature type="region of interest" description="Disordered" evidence="13">
    <location>
        <begin position="102"/>
        <end position="123"/>
    </location>
</feature>